<feature type="non-terminal residue" evidence="2">
    <location>
        <position position="1"/>
    </location>
</feature>
<dbReference type="EMBL" id="JAAATY010000052">
    <property type="protein sequence ID" value="NRN71113.1"/>
    <property type="molecule type" value="Genomic_DNA"/>
</dbReference>
<reference evidence="2 3" key="1">
    <citation type="submission" date="2020-01" db="EMBL/GenBank/DDBJ databases">
        <title>Kibdelosporangium persica a novel Actinomycetes from a hot desert in Iran.</title>
        <authorList>
            <person name="Safaei N."/>
            <person name="Zaburannyi N."/>
            <person name="Mueller R."/>
            <person name="Wink J."/>
        </authorList>
    </citation>
    <scope>NUCLEOTIDE SEQUENCE [LARGE SCALE GENOMIC DNA]</scope>
    <source>
        <strain evidence="2 3">4NS15</strain>
    </source>
</reference>
<evidence type="ECO:0000313" key="2">
    <source>
        <dbReference type="EMBL" id="NRN71113.1"/>
    </source>
</evidence>
<name>A0ABX2FK06_9PSEU</name>
<evidence type="ECO:0000256" key="1">
    <source>
        <dbReference type="SAM" id="MobiDB-lite"/>
    </source>
</evidence>
<comment type="caution">
    <text evidence="2">The sequence shown here is derived from an EMBL/GenBank/DDBJ whole genome shotgun (WGS) entry which is preliminary data.</text>
</comment>
<accession>A0ABX2FK06</accession>
<organism evidence="2 3">
    <name type="scientific">Kibdelosporangium persicum</name>
    <dbReference type="NCBI Taxonomy" id="2698649"/>
    <lineage>
        <taxon>Bacteria</taxon>
        <taxon>Bacillati</taxon>
        <taxon>Actinomycetota</taxon>
        <taxon>Actinomycetes</taxon>
        <taxon>Pseudonocardiales</taxon>
        <taxon>Pseudonocardiaceae</taxon>
        <taxon>Kibdelosporangium</taxon>
    </lineage>
</organism>
<dbReference type="Proteomes" id="UP000763557">
    <property type="component" value="Unassembled WGS sequence"/>
</dbReference>
<evidence type="ECO:0008006" key="4">
    <source>
        <dbReference type="Google" id="ProtNLM"/>
    </source>
</evidence>
<protein>
    <recommendedName>
        <fullName evidence="4">Bacterial EndoU nuclease domain-containing protein</fullName>
    </recommendedName>
</protein>
<evidence type="ECO:0000313" key="3">
    <source>
        <dbReference type="Proteomes" id="UP000763557"/>
    </source>
</evidence>
<feature type="compositionally biased region" description="Basic and acidic residues" evidence="1">
    <location>
        <begin position="221"/>
        <end position="238"/>
    </location>
</feature>
<gene>
    <name evidence="2" type="ORF">GC106_83880</name>
</gene>
<proteinExistence type="predicted"/>
<sequence>ASSQAITQPANTAITVVAPFTGQDIDADFVVRVAEQARAVGAEQAAAAERRAAEALDAARLAQEAADRAAAEVKPAYDAAAAAAKSSAAAARSAADAQKAAADAAADGAAARAAAARANQADAQAREDARIARNAANTAAHDAALAGRSAAAAEHDAAAARSAATKAEADAAAARGAADRAETDATAAAAAADSAQQHADNAAEAAKNAYNAAVEAGKAADRAEEAERKRAQESKKAAVEAAGSDPGPDLTQDDDGAFRAACRTETTDIEACVAQYKKAFNDAKNGLIDFIIQNGGQILLDEIGYTDAKKCFGEGDVAACLWTVINVGSLLTLIAKLPQVASAIAKIVAGLTKFLEGSAAGRRLLSKFNDQVDKLRSTCKAASFAPAMLADKTQRLIKNIAAGDHVVATDPLPAVNCLDAVLDSEGEKYVRSKHFKNGENYTPDKSTFDDRVDLDALAEAANECECRGPNADGHFERDVDAGRIIGNLSVERGGMPTTWYKVVQDRFGSVRTMYPIAKPN</sequence>
<feature type="region of interest" description="Disordered" evidence="1">
    <location>
        <begin position="221"/>
        <end position="254"/>
    </location>
</feature>
<keyword evidence="3" id="KW-1185">Reference proteome</keyword>